<evidence type="ECO:0000313" key="3">
    <source>
        <dbReference type="Proteomes" id="UP001473302"/>
    </source>
</evidence>
<feature type="coiled-coil region" evidence="1">
    <location>
        <begin position="55"/>
        <end position="82"/>
    </location>
</feature>
<reference evidence="2 3" key="1">
    <citation type="submission" date="2024-04" db="EMBL/GenBank/DDBJ databases">
        <title>genome sequences of Mucor flavus KT1a and Helicostylum pulchrum KT1b strains isolated from the surface of a dry-aged beef.</title>
        <authorList>
            <person name="Toyotome T."/>
            <person name="Hosono M."/>
            <person name="Torimaru M."/>
            <person name="Fukuda K."/>
            <person name="Mikami N."/>
        </authorList>
    </citation>
    <scope>NUCLEOTIDE SEQUENCE [LARGE SCALE GENOMIC DNA]</scope>
    <source>
        <strain evidence="2 3">KT1a</strain>
    </source>
</reference>
<proteinExistence type="predicted"/>
<sequence length="261" mass="30295">MNSNKFYYENGQGEILDEAGNEAMDWEEHFDPFNIASLMKLSQYQKFQRPPEEVLQQLDHEMEEAVEEIQKNKTTIKLLKAAPAGRKAGINVRTAQDWAKRLKEDPNWNIYEKNTNKVNRKESQLQEEHKQHLLEIFEKNPQATKQDAVDSLTEAFEGFNLKKNSVGNFILHDCNLTIKRITLHPVNRNAADNRNERHDWVTSVLKTDMKYLSNCVFVDEAAFNINMRSPFGRSVSGTPAIEVTPLVLLPTLYWERSSLWE</sequence>
<evidence type="ECO:0000313" key="2">
    <source>
        <dbReference type="EMBL" id="GAA5814371.1"/>
    </source>
</evidence>
<evidence type="ECO:0000256" key="1">
    <source>
        <dbReference type="SAM" id="Coils"/>
    </source>
</evidence>
<accession>A0ABP9Z5G9</accession>
<name>A0ABP9Z5G9_9FUNG</name>
<organism evidence="2 3">
    <name type="scientific">Mucor flavus</name>
    <dbReference type="NCBI Taxonomy" id="439312"/>
    <lineage>
        <taxon>Eukaryota</taxon>
        <taxon>Fungi</taxon>
        <taxon>Fungi incertae sedis</taxon>
        <taxon>Mucoromycota</taxon>
        <taxon>Mucoromycotina</taxon>
        <taxon>Mucoromycetes</taxon>
        <taxon>Mucorales</taxon>
        <taxon>Mucorineae</taxon>
        <taxon>Mucoraceae</taxon>
        <taxon>Mucor</taxon>
    </lineage>
</organism>
<protein>
    <recommendedName>
        <fullName evidence="4">Transposase</fullName>
    </recommendedName>
</protein>
<gene>
    <name evidence="2" type="ORF">MFLAVUS_007866</name>
</gene>
<keyword evidence="1" id="KW-0175">Coiled coil</keyword>
<dbReference type="Proteomes" id="UP001473302">
    <property type="component" value="Unassembled WGS sequence"/>
</dbReference>
<dbReference type="EMBL" id="BAABUK010000021">
    <property type="protein sequence ID" value="GAA5814371.1"/>
    <property type="molecule type" value="Genomic_DNA"/>
</dbReference>
<comment type="caution">
    <text evidence="2">The sequence shown here is derived from an EMBL/GenBank/DDBJ whole genome shotgun (WGS) entry which is preliminary data.</text>
</comment>
<keyword evidence="3" id="KW-1185">Reference proteome</keyword>
<evidence type="ECO:0008006" key="4">
    <source>
        <dbReference type="Google" id="ProtNLM"/>
    </source>
</evidence>